<name>A0AAV5U5U4_9BILA</name>
<dbReference type="EMBL" id="BTSX01000005">
    <property type="protein sequence ID" value="GMT01752.1"/>
    <property type="molecule type" value="Genomic_DNA"/>
</dbReference>
<proteinExistence type="predicted"/>
<feature type="non-terminal residue" evidence="1">
    <location>
        <position position="1"/>
    </location>
</feature>
<comment type="caution">
    <text evidence="1">The sequence shown here is derived from an EMBL/GenBank/DDBJ whole genome shotgun (WGS) entry which is preliminary data.</text>
</comment>
<protein>
    <submittedName>
        <fullName evidence="1">Uncharacterized protein</fullName>
    </submittedName>
</protein>
<organism evidence="1 2">
    <name type="scientific">Pristionchus entomophagus</name>
    <dbReference type="NCBI Taxonomy" id="358040"/>
    <lineage>
        <taxon>Eukaryota</taxon>
        <taxon>Metazoa</taxon>
        <taxon>Ecdysozoa</taxon>
        <taxon>Nematoda</taxon>
        <taxon>Chromadorea</taxon>
        <taxon>Rhabditida</taxon>
        <taxon>Rhabditina</taxon>
        <taxon>Diplogasteromorpha</taxon>
        <taxon>Diplogasteroidea</taxon>
        <taxon>Neodiplogasteridae</taxon>
        <taxon>Pristionchus</taxon>
    </lineage>
</organism>
<accession>A0AAV5U5U4</accession>
<evidence type="ECO:0000313" key="1">
    <source>
        <dbReference type="EMBL" id="GMT01752.1"/>
    </source>
</evidence>
<evidence type="ECO:0000313" key="2">
    <source>
        <dbReference type="Proteomes" id="UP001432027"/>
    </source>
</evidence>
<dbReference type="Proteomes" id="UP001432027">
    <property type="component" value="Unassembled WGS sequence"/>
</dbReference>
<keyword evidence="2" id="KW-1185">Reference proteome</keyword>
<reference evidence="1" key="1">
    <citation type="submission" date="2023-10" db="EMBL/GenBank/DDBJ databases">
        <title>Genome assembly of Pristionchus species.</title>
        <authorList>
            <person name="Yoshida K."/>
            <person name="Sommer R.J."/>
        </authorList>
    </citation>
    <scope>NUCLEOTIDE SEQUENCE</scope>
    <source>
        <strain evidence="1">RS0144</strain>
    </source>
</reference>
<dbReference type="AlphaFoldDB" id="A0AAV5U5U4"/>
<sequence length="287" mass="30519">IFYSGILQPHIYYPTGTIYEGGGAGLQPAGSNLQQPRGVAAGAAAAARSRLVELAAGLGATAQHHRRVHSARHVHHLQEYVPGAGALVLDVDLAENLLAIDDDNGGRDVALVVSDVHRVPLLLAERRRLLVRNPSVVETAHVLGQLEQDLDGSDVGLELLAVPREVGRDLATLVPDRTHDGLSSLVPQRDVLVGVLAGESVERLVERLDHLARGPRVAGTEVGPFVEHDTDDGLGRQLGAHWALAVGGSALELAHDDHHVAEFACKLLLRDAIVREARDLSLVVDVA</sequence>
<gene>
    <name evidence="1" type="ORF">PENTCL1PPCAC_23925</name>
</gene>